<dbReference type="KEGG" id="yag:AABB28_16620"/>
<name>A0AAN0M8D9_9RHOB</name>
<feature type="region of interest" description="Disordered" evidence="1">
    <location>
        <begin position="30"/>
        <end position="56"/>
    </location>
</feature>
<dbReference type="AlphaFoldDB" id="A0AAN0M8D9"/>
<feature type="transmembrane region" description="Helical" evidence="2">
    <location>
        <begin position="6"/>
        <end position="24"/>
    </location>
</feature>
<accession>A0AAN0M8D9</accession>
<keyword evidence="2" id="KW-0812">Transmembrane</keyword>
<dbReference type="EMBL" id="CP151762">
    <property type="protein sequence ID" value="WZU63446.1"/>
    <property type="molecule type" value="Genomic_DNA"/>
</dbReference>
<dbReference type="RefSeq" id="WP_342069827.1">
    <property type="nucleotide sequence ID" value="NZ_CP151762.1"/>
</dbReference>
<keyword evidence="2" id="KW-0472">Membrane</keyword>
<evidence type="ECO:0000313" key="4">
    <source>
        <dbReference type="Proteomes" id="UP001451782"/>
    </source>
</evidence>
<sequence length="56" mass="6057">MDSGFLVIMLALFTLLAFVVVAIIDKRKTERRMDDPTAGKSTLAADKSSTGKPTDI</sequence>
<organism evidence="3 4">
    <name type="scientific">Yoonia algicola</name>
    <dbReference type="NCBI Taxonomy" id="3137368"/>
    <lineage>
        <taxon>Bacteria</taxon>
        <taxon>Pseudomonadati</taxon>
        <taxon>Pseudomonadota</taxon>
        <taxon>Alphaproteobacteria</taxon>
        <taxon>Rhodobacterales</taxon>
        <taxon>Paracoccaceae</taxon>
        <taxon>Yoonia</taxon>
    </lineage>
</organism>
<reference evidence="3 4" key="1">
    <citation type="submission" date="2024-04" db="EMBL/GenBank/DDBJ databases">
        <title>Phylogenomic analyses of a clade within the roseobacter group suggest taxonomic reassignments of species of the genera Aestuariivita, Citreicella, Loktanella, Nautella, Pelagibaca, Ruegeria, Thalassobius, Thiobacimonas and Tropicibacter, and the proposal o.</title>
        <authorList>
            <person name="Jeon C.O."/>
        </authorList>
    </citation>
    <scope>NUCLEOTIDE SEQUENCE [LARGE SCALE GENOMIC DNA]</scope>
    <source>
        <strain evidence="3 4">G8-12</strain>
    </source>
</reference>
<dbReference type="Proteomes" id="UP001451782">
    <property type="component" value="Chromosome"/>
</dbReference>
<gene>
    <name evidence="3" type="ORF">AABB28_16620</name>
</gene>
<protein>
    <submittedName>
        <fullName evidence="3">Uncharacterized protein</fullName>
    </submittedName>
</protein>
<evidence type="ECO:0000256" key="2">
    <source>
        <dbReference type="SAM" id="Phobius"/>
    </source>
</evidence>
<feature type="compositionally biased region" description="Polar residues" evidence="1">
    <location>
        <begin position="47"/>
        <end position="56"/>
    </location>
</feature>
<keyword evidence="2" id="KW-1133">Transmembrane helix</keyword>
<proteinExistence type="predicted"/>
<evidence type="ECO:0000256" key="1">
    <source>
        <dbReference type="SAM" id="MobiDB-lite"/>
    </source>
</evidence>
<keyword evidence="4" id="KW-1185">Reference proteome</keyword>
<evidence type="ECO:0000313" key="3">
    <source>
        <dbReference type="EMBL" id="WZU63446.1"/>
    </source>
</evidence>